<dbReference type="GO" id="GO:0032259">
    <property type="term" value="P:methylation"/>
    <property type="evidence" value="ECO:0007669"/>
    <property type="project" value="UniProtKB-KW"/>
</dbReference>
<dbReference type="Proteomes" id="UP000540506">
    <property type="component" value="Unassembled WGS sequence"/>
</dbReference>
<dbReference type="SUPFAM" id="SSF53335">
    <property type="entry name" value="S-adenosyl-L-methionine-dependent methyltransferases"/>
    <property type="match status" value="1"/>
</dbReference>
<dbReference type="PANTHER" id="PTHR40036:SF1">
    <property type="entry name" value="MACROCIN O-METHYLTRANSFERASE"/>
    <property type="match status" value="1"/>
</dbReference>
<dbReference type="Pfam" id="PF05711">
    <property type="entry name" value="TylF"/>
    <property type="match status" value="1"/>
</dbReference>
<dbReference type="InterPro" id="IPR029063">
    <property type="entry name" value="SAM-dependent_MTases_sf"/>
</dbReference>
<dbReference type="RefSeq" id="WP_184940686.1">
    <property type="nucleotide sequence ID" value="NZ_JACHJV010000001.1"/>
</dbReference>
<keyword evidence="2" id="KW-1185">Reference proteome</keyword>
<dbReference type="Gene3D" id="3.40.50.150">
    <property type="entry name" value="Vaccinia Virus protein VP39"/>
    <property type="match status" value="1"/>
</dbReference>
<protein>
    <submittedName>
        <fullName evidence="1">O-methyltransferase</fullName>
        <ecNumber evidence="1">2.1.1.-</ecNumber>
    </submittedName>
</protein>
<organism evidence="1 2">
    <name type="scientific">Kitasatospora kifunensis</name>
    <name type="common">Streptomyces kifunensis</name>
    <dbReference type="NCBI Taxonomy" id="58351"/>
    <lineage>
        <taxon>Bacteria</taxon>
        <taxon>Bacillati</taxon>
        <taxon>Actinomycetota</taxon>
        <taxon>Actinomycetes</taxon>
        <taxon>Kitasatosporales</taxon>
        <taxon>Streptomycetaceae</taxon>
        <taxon>Kitasatospora</taxon>
    </lineage>
</organism>
<keyword evidence="1" id="KW-0808">Transferase</keyword>
<dbReference type="PANTHER" id="PTHR40036">
    <property type="entry name" value="MACROCIN O-METHYLTRANSFERASE"/>
    <property type="match status" value="1"/>
</dbReference>
<evidence type="ECO:0000313" key="2">
    <source>
        <dbReference type="Proteomes" id="UP000540506"/>
    </source>
</evidence>
<gene>
    <name evidence="1" type="ORF">FHR34_005912</name>
</gene>
<sequence>MTQLTSGNAVIYELAAANENMTDIDRLSNLYWALLSVLRGGVPGAVVELGCNAGLTSVFFGMVIATEDPARELHLFDSFEGLPKPSAFDAYLKEGDCRTSIDAVHESFAHWGVPLPDIHPGWFEDTLPSQLPSQVAFAYLDGDFYNSILVSLQHVWPQLATGGSILIDDYCDSERNPRAWDGLPGVKKACDDYFGPLGVTGRVLVGSGDLAFIEYRKS</sequence>
<name>A0A7W7R7V6_KITKI</name>
<accession>A0A7W7R7V6</accession>
<dbReference type="EMBL" id="JACHJV010000001">
    <property type="protein sequence ID" value="MBB4926919.1"/>
    <property type="molecule type" value="Genomic_DNA"/>
</dbReference>
<keyword evidence="1" id="KW-0489">Methyltransferase</keyword>
<dbReference type="AlphaFoldDB" id="A0A7W7R7V6"/>
<reference evidence="1 2" key="1">
    <citation type="submission" date="2020-08" db="EMBL/GenBank/DDBJ databases">
        <title>Sequencing the genomes of 1000 actinobacteria strains.</title>
        <authorList>
            <person name="Klenk H.-P."/>
        </authorList>
    </citation>
    <scope>NUCLEOTIDE SEQUENCE [LARGE SCALE GENOMIC DNA]</scope>
    <source>
        <strain evidence="1 2">DSM 41654</strain>
    </source>
</reference>
<evidence type="ECO:0000313" key="1">
    <source>
        <dbReference type="EMBL" id="MBB4926919.1"/>
    </source>
</evidence>
<dbReference type="InterPro" id="IPR008884">
    <property type="entry name" value="TylF_MeTrfase"/>
</dbReference>
<dbReference type="EC" id="2.1.1.-" evidence="1"/>
<dbReference type="GO" id="GO:0008168">
    <property type="term" value="F:methyltransferase activity"/>
    <property type="evidence" value="ECO:0007669"/>
    <property type="project" value="UniProtKB-KW"/>
</dbReference>
<proteinExistence type="predicted"/>
<comment type="caution">
    <text evidence="1">The sequence shown here is derived from an EMBL/GenBank/DDBJ whole genome shotgun (WGS) entry which is preliminary data.</text>
</comment>